<accession>A0A8C0ELY8</accession>
<evidence type="ECO:0000313" key="3">
    <source>
        <dbReference type="Proteomes" id="UP000694567"/>
    </source>
</evidence>
<protein>
    <submittedName>
        <fullName evidence="2">Uncharacterized protein</fullName>
    </submittedName>
</protein>
<reference evidence="2" key="2">
    <citation type="submission" date="2025-09" db="UniProtKB">
        <authorList>
            <consortium name="Ensembl"/>
        </authorList>
    </citation>
    <scope>IDENTIFICATION</scope>
</reference>
<dbReference type="Proteomes" id="UP000694567">
    <property type="component" value="Unplaced"/>
</dbReference>
<dbReference type="SUPFAM" id="SSF54427">
    <property type="entry name" value="NTF2-like"/>
    <property type="match status" value="1"/>
</dbReference>
<feature type="transmembrane region" description="Helical" evidence="1">
    <location>
        <begin position="6"/>
        <end position="27"/>
    </location>
</feature>
<evidence type="ECO:0000256" key="1">
    <source>
        <dbReference type="SAM" id="Phobius"/>
    </source>
</evidence>
<dbReference type="Gene3D" id="3.10.450.50">
    <property type="match status" value="1"/>
</dbReference>
<keyword evidence="1" id="KW-1133">Transmembrane helix</keyword>
<dbReference type="Ensembl" id="ENSBOBT00000006940.1">
    <property type="protein sequence ID" value="ENSBOBP00000006761.1"/>
    <property type="gene ID" value="ENSBOBG00000004451.1"/>
</dbReference>
<dbReference type="AlphaFoldDB" id="A0A8C0ELY8"/>
<dbReference type="InterPro" id="IPR032710">
    <property type="entry name" value="NTF2-like_dom_sf"/>
</dbReference>
<keyword evidence="3" id="KW-1185">Reference proteome</keyword>
<organism evidence="2 3">
    <name type="scientific">Bubo bubo</name>
    <name type="common">Eurasian eagle-owl</name>
    <name type="synonym">Strix bubo</name>
    <dbReference type="NCBI Taxonomy" id="30461"/>
    <lineage>
        <taxon>Eukaryota</taxon>
        <taxon>Metazoa</taxon>
        <taxon>Chordata</taxon>
        <taxon>Craniata</taxon>
        <taxon>Vertebrata</taxon>
        <taxon>Euteleostomi</taxon>
        <taxon>Archelosauria</taxon>
        <taxon>Archosauria</taxon>
        <taxon>Dinosauria</taxon>
        <taxon>Saurischia</taxon>
        <taxon>Theropoda</taxon>
        <taxon>Coelurosauria</taxon>
        <taxon>Aves</taxon>
        <taxon>Neognathae</taxon>
        <taxon>Neoaves</taxon>
        <taxon>Telluraves</taxon>
        <taxon>Strigiformes</taxon>
        <taxon>Strigidae</taxon>
        <taxon>Bubo</taxon>
    </lineage>
</organism>
<proteinExistence type="predicted"/>
<evidence type="ECO:0000313" key="2">
    <source>
        <dbReference type="Ensembl" id="ENSBOBP00000006761.1"/>
    </source>
</evidence>
<keyword evidence="1" id="KW-0812">Transmembrane</keyword>
<sequence>AFGLPYLHLFYYHFLLLFIVWVHACLLQLGRVSISLSLEEGVSFGVMLLCQCSSKMSPSIFSVLHLVTYFSCHAQADDDQVLGFHQTFLLKSFQGAWVCTNEVFRLALHNV</sequence>
<reference evidence="2" key="1">
    <citation type="submission" date="2025-08" db="UniProtKB">
        <authorList>
            <consortium name="Ensembl"/>
        </authorList>
    </citation>
    <scope>IDENTIFICATION</scope>
</reference>
<name>A0A8C0ELY8_BUBBB</name>
<keyword evidence="1" id="KW-0472">Membrane</keyword>